<name>A0ABN2NL24_9PSEU</name>
<feature type="transmembrane region" description="Helical" evidence="1">
    <location>
        <begin position="55"/>
        <end position="75"/>
    </location>
</feature>
<accession>A0ABN2NL24</accession>
<comment type="caution">
    <text evidence="2">The sequence shown here is derived from an EMBL/GenBank/DDBJ whole genome shotgun (WGS) entry which is preliminary data.</text>
</comment>
<proteinExistence type="predicted"/>
<dbReference type="EMBL" id="BAAAQK010000025">
    <property type="protein sequence ID" value="GAA1873291.1"/>
    <property type="molecule type" value="Genomic_DNA"/>
</dbReference>
<keyword evidence="3" id="KW-1185">Reference proteome</keyword>
<dbReference type="Proteomes" id="UP001500449">
    <property type="component" value="Unassembled WGS sequence"/>
</dbReference>
<evidence type="ECO:0000313" key="3">
    <source>
        <dbReference type="Proteomes" id="UP001500449"/>
    </source>
</evidence>
<organism evidence="2 3">
    <name type="scientific">Pseudonocardia ailaonensis</name>
    <dbReference type="NCBI Taxonomy" id="367279"/>
    <lineage>
        <taxon>Bacteria</taxon>
        <taxon>Bacillati</taxon>
        <taxon>Actinomycetota</taxon>
        <taxon>Actinomycetes</taxon>
        <taxon>Pseudonocardiales</taxon>
        <taxon>Pseudonocardiaceae</taxon>
        <taxon>Pseudonocardia</taxon>
    </lineage>
</organism>
<keyword evidence="1" id="KW-1133">Transmembrane helix</keyword>
<gene>
    <name evidence="2" type="ORF">GCM10009836_62850</name>
</gene>
<reference evidence="2 3" key="1">
    <citation type="journal article" date="2019" name="Int. J. Syst. Evol. Microbiol.">
        <title>The Global Catalogue of Microorganisms (GCM) 10K type strain sequencing project: providing services to taxonomists for standard genome sequencing and annotation.</title>
        <authorList>
            <consortium name="The Broad Institute Genomics Platform"/>
            <consortium name="The Broad Institute Genome Sequencing Center for Infectious Disease"/>
            <person name="Wu L."/>
            <person name="Ma J."/>
        </authorList>
    </citation>
    <scope>NUCLEOTIDE SEQUENCE [LARGE SCALE GENOMIC DNA]</scope>
    <source>
        <strain evidence="2 3">JCM 16009</strain>
    </source>
</reference>
<protein>
    <submittedName>
        <fullName evidence="2">Uncharacterized protein</fullName>
    </submittedName>
</protein>
<evidence type="ECO:0000256" key="1">
    <source>
        <dbReference type="SAM" id="Phobius"/>
    </source>
</evidence>
<keyword evidence="1" id="KW-0472">Membrane</keyword>
<keyword evidence="1" id="KW-0812">Transmembrane</keyword>
<evidence type="ECO:0000313" key="2">
    <source>
        <dbReference type="EMBL" id="GAA1873291.1"/>
    </source>
</evidence>
<feature type="transmembrane region" description="Helical" evidence="1">
    <location>
        <begin position="21"/>
        <end position="43"/>
    </location>
</feature>
<sequence length="81" mass="8755">MEFEDERAARRDARTVAIVRLVLLACVVAFLPPFLVTVAGWVFGFGGPRRGDVRTAVLVLSLVGAAVLGGFRIVAMRREGL</sequence>